<dbReference type="SUPFAM" id="SSF49265">
    <property type="entry name" value="Fibronectin type III"/>
    <property type="match status" value="1"/>
</dbReference>
<sequence>MTASKLTSRGNTSTSPPVASVFVDWMPEACIADQSSDDELSKRMSINVKTTSFVIYDLRYDCRYLVELHPMSTHGIQGSITRRTFNTPSCSEAIIVGKHRPECSNNEDRWSTTPLNLQHSFFISSSNITAKIFWENNQSKQHTSSSSSSTSSSSSSSSLDNLASSSSSSSLNYRITWNPSGEPSSSITRILPGGTTSHVITDLREGTKYTVKLQRLGRHSSNHPSTIHINTPLLQHKHHQQLFGLYRFRQSGLCSVASFQNQTHQTSSTITRMTATL</sequence>
<dbReference type="Proteomes" id="UP000015101">
    <property type="component" value="Unassembled WGS sequence"/>
</dbReference>
<dbReference type="PROSITE" id="PS50853">
    <property type="entry name" value="FN3"/>
    <property type="match status" value="1"/>
</dbReference>
<proteinExistence type="predicted"/>
<dbReference type="AlphaFoldDB" id="T1FWI5"/>
<reference evidence="3 5" key="2">
    <citation type="journal article" date="2013" name="Nature">
        <title>Insights into bilaterian evolution from three spiralian genomes.</title>
        <authorList>
            <person name="Simakov O."/>
            <person name="Marletaz F."/>
            <person name="Cho S.J."/>
            <person name="Edsinger-Gonzales E."/>
            <person name="Havlak P."/>
            <person name="Hellsten U."/>
            <person name="Kuo D.H."/>
            <person name="Larsson T."/>
            <person name="Lv J."/>
            <person name="Arendt D."/>
            <person name="Savage R."/>
            <person name="Osoegawa K."/>
            <person name="de Jong P."/>
            <person name="Grimwood J."/>
            <person name="Chapman J.A."/>
            <person name="Shapiro H."/>
            <person name="Aerts A."/>
            <person name="Otillar R.P."/>
            <person name="Terry A.Y."/>
            <person name="Boore J.L."/>
            <person name="Grigoriev I.V."/>
            <person name="Lindberg D.R."/>
            <person name="Seaver E.C."/>
            <person name="Weisblat D.A."/>
            <person name="Putnam N.H."/>
            <person name="Rokhsar D.S."/>
        </authorList>
    </citation>
    <scope>NUCLEOTIDE SEQUENCE</scope>
</reference>
<dbReference type="Gene3D" id="2.60.40.10">
    <property type="entry name" value="Immunoglobulins"/>
    <property type="match status" value="1"/>
</dbReference>
<dbReference type="KEGG" id="hro:HELRODRAFT_194875"/>
<evidence type="ECO:0000259" key="2">
    <source>
        <dbReference type="PROSITE" id="PS50853"/>
    </source>
</evidence>
<dbReference type="CDD" id="cd00063">
    <property type="entry name" value="FN3"/>
    <property type="match status" value="1"/>
</dbReference>
<feature type="domain" description="Fibronectin type-III" evidence="2">
    <location>
        <begin position="141"/>
        <end position="236"/>
    </location>
</feature>
<reference evidence="5" key="1">
    <citation type="submission" date="2012-12" db="EMBL/GenBank/DDBJ databases">
        <authorList>
            <person name="Hellsten U."/>
            <person name="Grimwood J."/>
            <person name="Chapman J.A."/>
            <person name="Shapiro H."/>
            <person name="Aerts A."/>
            <person name="Otillar R.P."/>
            <person name="Terry A.Y."/>
            <person name="Boore J.L."/>
            <person name="Simakov O."/>
            <person name="Marletaz F."/>
            <person name="Cho S.-J."/>
            <person name="Edsinger-Gonzales E."/>
            <person name="Havlak P."/>
            <person name="Kuo D.-H."/>
            <person name="Larsson T."/>
            <person name="Lv J."/>
            <person name="Arendt D."/>
            <person name="Savage R."/>
            <person name="Osoegawa K."/>
            <person name="de Jong P."/>
            <person name="Lindberg D.R."/>
            <person name="Seaver E.C."/>
            <person name="Weisblat D.A."/>
            <person name="Putnam N.H."/>
            <person name="Grigoriev I.V."/>
            <person name="Rokhsar D.S."/>
        </authorList>
    </citation>
    <scope>NUCLEOTIDE SEQUENCE</scope>
</reference>
<dbReference type="EMBL" id="AMQM01008746">
    <property type="status" value="NOT_ANNOTATED_CDS"/>
    <property type="molecule type" value="Genomic_DNA"/>
</dbReference>
<dbReference type="EMBL" id="KB095840">
    <property type="protein sequence ID" value="ESO11219.1"/>
    <property type="molecule type" value="Genomic_DNA"/>
</dbReference>
<dbReference type="Pfam" id="PF00041">
    <property type="entry name" value="fn3"/>
    <property type="match status" value="1"/>
</dbReference>
<feature type="region of interest" description="Disordered" evidence="1">
    <location>
        <begin position="140"/>
        <end position="171"/>
    </location>
</feature>
<dbReference type="HOGENOM" id="CLU_1005691_0_0_1"/>
<reference evidence="4" key="3">
    <citation type="submission" date="2015-06" db="UniProtKB">
        <authorList>
            <consortium name="EnsemblMetazoa"/>
        </authorList>
    </citation>
    <scope>IDENTIFICATION</scope>
</reference>
<organism evidence="4 5">
    <name type="scientific">Helobdella robusta</name>
    <name type="common">Californian leech</name>
    <dbReference type="NCBI Taxonomy" id="6412"/>
    <lineage>
        <taxon>Eukaryota</taxon>
        <taxon>Metazoa</taxon>
        <taxon>Spiralia</taxon>
        <taxon>Lophotrochozoa</taxon>
        <taxon>Annelida</taxon>
        <taxon>Clitellata</taxon>
        <taxon>Hirudinea</taxon>
        <taxon>Rhynchobdellida</taxon>
        <taxon>Glossiphoniidae</taxon>
        <taxon>Helobdella</taxon>
    </lineage>
</organism>
<feature type="compositionally biased region" description="Low complexity" evidence="1">
    <location>
        <begin position="144"/>
        <end position="171"/>
    </location>
</feature>
<dbReference type="InterPro" id="IPR036116">
    <property type="entry name" value="FN3_sf"/>
</dbReference>
<gene>
    <name evidence="4" type="primary">20213180</name>
    <name evidence="3" type="ORF">HELRODRAFT_194875</name>
</gene>
<dbReference type="InterPro" id="IPR003961">
    <property type="entry name" value="FN3_dom"/>
</dbReference>
<evidence type="ECO:0000313" key="3">
    <source>
        <dbReference type="EMBL" id="ESO11219.1"/>
    </source>
</evidence>
<dbReference type="OrthoDB" id="9985779at2759"/>
<dbReference type="RefSeq" id="XP_009010674.1">
    <property type="nucleotide sequence ID" value="XM_009012426.1"/>
</dbReference>
<accession>T1FWI5</accession>
<evidence type="ECO:0000313" key="4">
    <source>
        <dbReference type="EnsemblMetazoa" id="HelroP194875"/>
    </source>
</evidence>
<protein>
    <recommendedName>
        <fullName evidence="2">Fibronectin type-III domain-containing protein</fullName>
    </recommendedName>
</protein>
<dbReference type="EnsemblMetazoa" id="HelroT194875">
    <property type="protein sequence ID" value="HelroP194875"/>
    <property type="gene ID" value="HelroG194875"/>
</dbReference>
<dbReference type="CTD" id="20213180"/>
<evidence type="ECO:0000256" key="1">
    <source>
        <dbReference type="SAM" id="MobiDB-lite"/>
    </source>
</evidence>
<evidence type="ECO:0000313" key="5">
    <source>
        <dbReference type="Proteomes" id="UP000015101"/>
    </source>
</evidence>
<dbReference type="InterPro" id="IPR013783">
    <property type="entry name" value="Ig-like_fold"/>
</dbReference>
<dbReference type="GeneID" id="20213180"/>
<dbReference type="InParanoid" id="T1FWI5"/>
<name>T1FWI5_HELRO</name>
<dbReference type="STRING" id="6412.T1FWI5"/>
<keyword evidence="5" id="KW-1185">Reference proteome</keyword>